<dbReference type="CDD" id="cd02440">
    <property type="entry name" value="AdoMet_MTases"/>
    <property type="match status" value="1"/>
</dbReference>
<dbReference type="HOGENOM" id="CLU_068669_1_0_10"/>
<dbReference type="Gene3D" id="3.40.50.150">
    <property type="entry name" value="Vaccinia Virus protein VP39"/>
    <property type="match status" value="1"/>
</dbReference>
<organism evidence="1 2">
    <name type="scientific">Galbibacter orientalis DSM 19592</name>
    <dbReference type="NCBI Taxonomy" id="926559"/>
    <lineage>
        <taxon>Bacteria</taxon>
        <taxon>Pseudomonadati</taxon>
        <taxon>Bacteroidota</taxon>
        <taxon>Flavobacteriia</taxon>
        <taxon>Flavobacteriales</taxon>
        <taxon>Flavobacteriaceae</taxon>
        <taxon>Galbibacter</taxon>
    </lineage>
</organism>
<dbReference type="AlphaFoldDB" id="I3C3Y7"/>
<keyword evidence="1" id="KW-0830">Ubiquinone</keyword>
<dbReference type="STRING" id="926559.JoomaDRAFT_1314"/>
<keyword evidence="1" id="KW-0489">Methyltransferase</keyword>
<evidence type="ECO:0000313" key="1">
    <source>
        <dbReference type="EMBL" id="EIJ38330.1"/>
    </source>
</evidence>
<dbReference type="OrthoDB" id="2370471at2"/>
<dbReference type="Proteomes" id="UP000004690">
    <property type="component" value="Unassembled WGS sequence"/>
</dbReference>
<sequence length="282" mass="32638">MSNSLENKIHLRAKDSLVSNEEFEIIATKIEGLLKTSPTPSEDKIGNYYQSENYISHTDSTKTFIDKLYQIIKSYSLKRKNKLFKKYNPTAKTLLDIGSGTGDLIFYCNKYFDCYGTEPNKNARELSLKKGNKVVEKIDELPVKKFDIISMWHVLEHVHDLEIQLKKIYEMLNENGIAIIAVPNYKSYDAEHYKEAWAAYDVPRHIWHFNKHSMKTILKENNLFVVKILPLIFDSFYVSMLSEKIKTGNTNFIKALRIGLKSNLNAKSTGEYSSLIYIAKKQ</sequence>
<name>I3C3Y7_9FLAO</name>
<protein>
    <submittedName>
        <fullName evidence="1">Methylase involved in ubiquinone/menaquinone biosynthesis</fullName>
    </submittedName>
</protein>
<accession>I3C3Y7</accession>
<dbReference type="InterPro" id="IPR029063">
    <property type="entry name" value="SAM-dependent_MTases_sf"/>
</dbReference>
<dbReference type="PANTHER" id="PTHR43861:SF6">
    <property type="entry name" value="METHYLTRANSFERASE TYPE 11"/>
    <property type="match status" value="1"/>
</dbReference>
<keyword evidence="2" id="KW-1185">Reference proteome</keyword>
<dbReference type="EMBL" id="JH651379">
    <property type="protein sequence ID" value="EIJ38330.1"/>
    <property type="molecule type" value="Genomic_DNA"/>
</dbReference>
<dbReference type="GO" id="GO:0008168">
    <property type="term" value="F:methyltransferase activity"/>
    <property type="evidence" value="ECO:0007669"/>
    <property type="project" value="UniProtKB-KW"/>
</dbReference>
<dbReference type="PANTHER" id="PTHR43861">
    <property type="entry name" value="TRANS-ACONITATE 2-METHYLTRANSFERASE-RELATED"/>
    <property type="match status" value="1"/>
</dbReference>
<dbReference type="Pfam" id="PF13489">
    <property type="entry name" value="Methyltransf_23"/>
    <property type="match status" value="1"/>
</dbReference>
<evidence type="ECO:0000313" key="2">
    <source>
        <dbReference type="Proteomes" id="UP000004690"/>
    </source>
</evidence>
<dbReference type="GO" id="GO:0032259">
    <property type="term" value="P:methylation"/>
    <property type="evidence" value="ECO:0007669"/>
    <property type="project" value="UniProtKB-KW"/>
</dbReference>
<proteinExistence type="predicted"/>
<reference evidence="1 2" key="1">
    <citation type="submission" date="2012-02" db="EMBL/GenBank/DDBJ databases">
        <title>Improved High-Quality Draft genome of Joostella marina DSM 19592.</title>
        <authorList>
            <consortium name="US DOE Joint Genome Institute (JGI-PGF)"/>
            <person name="Lucas S."/>
            <person name="Copeland A."/>
            <person name="Lapidus A."/>
            <person name="Bruce D."/>
            <person name="Goodwin L."/>
            <person name="Pitluck S."/>
            <person name="Peters L."/>
            <person name="Chertkov O."/>
            <person name="Ovchinnikova G."/>
            <person name="Kyrpides N."/>
            <person name="Mavromatis K."/>
            <person name="Detter J.C."/>
            <person name="Han C."/>
            <person name="Land M."/>
            <person name="Hauser L."/>
            <person name="Markowitz V."/>
            <person name="Cheng J.-F."/>
            <person name="Hugenholtz P."/>
            <person name="Woyke T."/>
            <person name="Wu D."/>
            <person name="Tindall B."/>
            <person name="Brambilla E."/>
            <person name="Klenk H.-P."/>
            <person name="Eisen J.A."/>
        </authorList>
    </citation>
    <scope>NUCLEOTIDE SEQUENCE [LARGE SCALE GENOMIC DNA]</scope>
    <source>
        <strain evidence="1 2">DSM 19592</strain>
    </source>
</reference>
<dbReference type="SUPFAM" id="SSF53335">
    <property type="entry name" value="S-adenosyl-L-methionine-dependent methyltransferases"/>
    <property type="match status" value="1"/>
</dbReference>
<dbReference type="eggNOG" id="COG2227">
    <property type="taxonomic scope" value="Bacteria"/>
</dbReference>
<gene>
    <name evidence="1" type="ORF">JoomaDRAFT_1314</name>
</gene>
<keyword evidence="1" id="KW-0808">Transferase</keyword>